<dbReference type="InterPro" id="IPR052996">
    <property type="entry name" value="Carb_Metab_Mutarotase"/>
</dbReference>
<dbReference type="SUPFAM" id="SSF54909">
    <property type="entry name" value="Dimeric alpha+beta barrel"/>
    <property type="match status" value="1"/>
</dbReference>
<organism evidence="1 2">
    <name type="scientific">Luteibacter jiangsuensis</name>
    <dbReference type="NCBI Taxonomy" id="637577"/>
    <lineage>
        <taxon>Bacteria</taxon>
        <taxon>Pseudomonadati</taxon>
        <taxon>Pseudomonadota</taxon>
        <taxon>Gammaproteobacteria</taxon>
        <taxon>Lysobacterales</taxon>
        <taxon>Rhodanobacteraceae</taxon>
        <taxon>Luteibacter</taxon>
    </lineage>
</organism>
<dbReference type="InterPro" id="IPR008000">
    <property type="entry name" value="Rham/fucose_mutarotase"/>
</dbReference>
<comment type="caution">
    <text evidence="1">The sequence shown here is derived from an EMBL/GenBank/DDBJ whole genome shotgun (WGS) entry which is preliminary data.</text>
</comment>
<accession>A0ABX0QD14</accession>
<evidence type="ECO:0000313" key="2">
    <source>
        <dbReference type="Proteomes" id="UP001429601"/>
    </source>
</evidence>
<dbReference type="InterPro" id="IPR011008">
    <property type="entry name" value="Dimeric_a/b-barrel"/>
</dbReference>
<dbReference type="RefSeq" id="WP_167129314.1">
    <property type="nucleotide sequence ID" value="NZ_JAAQQR010000010.1"/>
</dbReference>
<dbReference type="Proteomes" id="UP001429601">
    <property type="component" value="Unassembled WGS sequence"/>
</dbReference>
<reference evidence="1 2" key="1">
    <citation type="journal article" date="2011" name="Curr. Microbiol.">
        <title>Luteibacter jiangsuensis sp. nov.: a methamidophos-degrading bacterium isolated from a methamidophos-manufacturing factory.</title>
        <authorList>
            <person name="Wang L."/>
            <person name="Wang G.L."/>
            <person name="Li S.P."/>
            <person name="Jiang J.D."/>
        </authorList>
    </citation>
    <scope>NUCLEOTIDE SEQUENCE [LARGE SCALE GENOMIC DNA]</scope>
    <source>
        <strain evidence="1 2">CGMCC 1.10133</strain>
    </source>
</reference>
<dbReference type="PANTHER" id="PTHR43239:SF1">
    <property type="entry name" value="UPF0734 PROTEIN DDB_G0273871_DDB_G0273177"/>
    <property type="match status" value="1"/>
</dbReference>
<protein>
    <submittedName>
        <fullName evidence="1">L-rhamnose mutarotase</fullName>
    </submittedName>
</protein>
<evidence type="ECO:0000313" key="1">
    <source>
        <dbReference type="EMBL" id="NID06703.1"/>
    </source>
</evidence>
<dbReference type="PANTHER" id="PTHR43239">
    <property type="entry name" value="UPF0734 PROTEIN DDB_G0273871/DDB_G0273177"/>
    <property type="match status" value="1"/>
</dbReference>
<gene>
    <name evidence="1" type="ORF">HBF26_17555</name>
</gene>
<dbReference type="Gene3D" id="3.30.70.100">
    <property type="match status" value="1"/>
</dbReference>
<sequence length="122" mass="14061">MSWQCFALDLHDDPAVIAEYERWHRSEFVWPEVLRSIREAGILDMQIFRTGNRLVMLMRVGPGFDAKAKAAADAANERVQAWETLMSTFQRPLPWAQAGQKWVPMQRIFDLASCPDVREDAP</sequence>
<proteinExistence type="predicted"/>
<dbReference type="EMBL" id="JAAQQR010000010">
    <property type="protein sequence ID" value="NID06703.1"/>
    <property type="molecule type" value="Genomic_DNA"/>
</dbReference>
<dbReference type="Pfam" id="PF05336">
    <property type="entry name" value="rhaM"/>
    <property type="match status" value="1"/>
</dbReference>
<name>A0ABX0QD14_9GAMM</name>
<keyword evidence="2" id="KW-1185">Reference proteome</keyword>